<dbReference type="EMBL" id="JAUKUD010000006">
    <property type="protein sequence ID" value="KAK0740693.1"/>
    <property type="molecule type" value="Genomic_DNA"/>
</dbReference>
<reference evidence="1" key="1">
    <citation type="submission" date="2023-06" db="EMBL/GenBank/DDBJ databases">
        <title>Genome-scale phylogeny and comparative genomics of the fungal order Sordariales.</title>
        <authorList>
            <consortium name="Lawrence Berkeley National Laboratory"/>
            <person name="Hensen N."/>
            <person name="Bonometti L."/>
            <person name="Westerberg I."/>
            <person name="Brannstrom I.O."/>
            <person name="Guillou S."/>
            <person name="Cros-Aarteil S."/>
            <person name="Calhoun S."/>
            <person name="Haridas S."/>
            <person name="Kuo A."/>
            <person name="Mondo S."/>
            <person name="Pangilinan J."/>
            <person name="Riley R."/>
            <person name="LaButti K."/>
            <person name="Andreopoulos B."/>
            <person name="Lipzen A."/>
            <person name="Chen C."/>
            <person name="Yanf M."/>
            <person name="Daum C."/>
            <person name="Ng V."/>
            <person name="Clum A."/>
            <person name="Steindorff A."/>
            <person name="Ohm R."/>
            <person name="Martin F."/>
            <person name="Silar P."/>
            <person name="Natvig D."/>
            <person name="Lalanne C."/>
            <person name="Gautier V."/>
            <person name="Ament-velasquez S.L."/>
            <person name="Kruys A."/>
            <person name="Hutchinson M.I."/>
            <person name="Powell A.J."/>
            <person name="Barry K."/>
            <person name="Miller A.N."/>
            <person name="Grigoriev I.V."/>
            <person name="Debuchy R."/>
            <person name="Gladieux P."/>
            <person name="Thoren M.H."/>
            <person name="Johannesson H."/>
        </authorList>
    </citation>
    <scope>NUCLEOTIDE SEQUENCE</scope>
    <source>
        <strain evidence="1">SMH3187-1</strain>
    </source>
</reference>
<evidence type="ECO:0000313" key="2">
    <source>
        <dbReference type="Proteomes" id="UP001172155"/>
    </source>
</evidence>
<proteinExistence type="predicted"/>
<evidence type="ECO:0000313" key="1">
    <source>
        <dbReference type="EMBL" id="KAK0740693.1"/>
    </source>
</evidence>
<name>A0AA40EJU1_9PEZI</name>
<dbReference type="AlphaFoldDB" id="A0AA40EJU1"/>
<dbReference type="Proteomes" id="UP001172155">
    <property type="component" value="Unassembled WGS sequence"/>
</dbReference>
<protein>
    <submittedName>
        <fullName evidence="1">Uncharacterized protein</fullName>
    </submittedName>
</protein>
<keyword evidence="2" id="KW-1185">Reference proteome</keyword>
<sequence length="201" mass="21637">MRRDEAAKRNIAPIEGDAVFLPVLCARGWVTCGQHHVALLLCVGRSCTPPTYTGMEANLHRRCNVQRTEAGAWKTACFVDLDARDDTARSCGMEIPTNLAPTVFGSGRGPRLVGDGGRDAQRVSNTGRQPNTVCLAGPGRAATTVCLLLEGSPMGSHLSKSHATCKPQRHRGWWSKRHGQPSRVDCQGACAPTTFSQCPFP</sequence>
<accession>A0AA40EJU1</accession>
<gene>
    <name evidence="1" type="ORF">B0T18DRAFT_418509</name>
</gene>
<organism evidence="1 2">
    <name type="scientific">Schizothecium vesticola</name>
    <dbReference type="NCBI Taxonomy" id="314040"/>
    <lineage>
        <taxon>Eukaryota</taxon>
        <taxon>Fungi</taxon>
        <taxon>Dikarya</taxon>
        <taxon>Ascomycota</taxon>
        <taxon>Pezizomycotina</taxon>
        <taxon>Sordariomycetes</taxon>
        <taxon>Sordariomycetidae</taxon>
        <taxon>Sordariales</taxon>
        <taxon>Schizotheciaceae</taxon>
        <taxon>Schizothecium</taxon>
    </lineage>
</organism>
<comment type="caution">
    <text evidence="1">The sequence shown here is derived from an EMBL/GenBank/DDBJ whole genome shotgun (WGS) entry which is preliminary data.</text>
</comment>